<accession>A0A2P2JYM1</accession>
<protein>
    <submittedName>
        <fullName evidence="1">Uncharacterized protein</fullName>
    </submittedName>
</protein>
<organism evidence="1">
    <name type="scientific">Rhizophora mucronata</name>
    <name type="common">Asiatic mangrove</name>
    <dbReference type="NCBI Taxonomy" id="61149"/>
    <lineage>
        <taxon>Eukaryota</taxon>
        <taxon>Viridiplantae</taxon>
        <taxon>Streptophyta</taxon>
        <taxon>Embryophyta</taxon>
        <taxon>Tracheophyta</taxon>
        <taxon>Spermatophyta</taxon>
        <taxon>Magnoliopsida</taxon>
        <taxon>eudicotyledons</taxon>
        <taxon>Gunneridae</taxon>
        <taxon>Pentapetalae</taxon>
        <taxon>rosids</taxon>
        <taxon>fabids</taxon>
        <taxon>Malpighiales</taxon>
        <taxon>Rhizophoraceae</taxon>
        <taxon>Rhizophora</taxon>
    </lineage>
</organism>
<evidence type="ECO:0000313" key="1">
    <source>
        <dbReference type="EMBL" id="MBW98576.1"/>
    </source>
</evidence>
<dbReference type="AlphaFoldDB" id="A0A2P2JYM1"/>
<reference evidence="1" key="1">
    <citation type="submission" date="2018-02" db="EMBL/GenBank/DDBJ databases">
        <title>Rhizophora mucronata_Transcriptome.</title>
        <authorList>
            <person name="Meera S.P."/>
            <person name="Sreeshan A."/>
            <person name="Augustine A."/>
        </authorList>
    </citation>
    <scope>NUCLEOTIDE SEQUENCE</scope>
    <source>
        <tissue evidence="1">Leaf</tissue>
    </source>
</reference>
<name>A0A2P2JYM1_RHIMU</name>
<proteinExistence type="predicted"/>
<sequence>MSVLNYTNRTTAASPYQRTTSKRVCKSGCLSRAESQNSISLSMKAKEVAARRRVYLWDLKTGCRKGEKVERTKKSQEALICVHTRARAMKSLNQLTGGQR</sequence>
<dbReference type="EMBL" id="GGEC01018093">
    <property type="protein sequence ID" value="MBW98576.1"/>
    <property type="molecule type" value="Transcribed_RNA"/>
</dbReference>